<reference evidence="4 5" key="1">
    <citation type="submission" date="2016-03" db="EMBL/GenBank/DDBJ databases">
        <authorList>
            <person name="Ploux O."/>
        </authorList>
    </citation>
    <scope>NUCLEOTIDE SEQUENCE [LARGE SCALE GENOMIC DNA]</scope>
    <source>
        <strain evidence="4 5">UAMH 11012</strain>
    </source>
</reference>
<dbReference type="InterPro" id="IPR002410">
    <property type="entry name" value="Peptidase_S33"/>
</dbReference>
<dbReference type="GO" id="GO:0008233">
    <property type="term" value="F:peptidase activity"/>
    <property type="evidence" value="ECO:0007669"/>
    <property type="project" value="InterPro"/>
</dbReference>
<dbReference type="PANTHER" id="PTHR43248">
    <property type="entry name" value="2-SUCCINYL-6-HYDROXY-2,4-CYCLOHEXADIENE-1-CARBOXYLATE SYNTHASE"/>
    <property type="match status" value="1"/>
</dbReference>
<protein>
    <submittedName>
        <fullName evidence="4">Related to proline iminopeptidase</fullName>
    </submittedName>
</protein>
<proteinExistence type="inferred from homology"/>
<dbReference type="PANTHER" id="PTHR43248:SF2">
    <property type="entry name" value="PROLYL AMINOPEPTIDASE"/>
    <property type="match status" value="1"/>
</dbReference>
<keyword evidence="2" id="KW-0378">Hydrolase</keyword>
<dbReference type="Pfam" id="PF00561">
    <property type="entry name" value="Abhydrolase_1"/>
    <property type="match status" value="1"/>
</dbReference>
<sequence>MADTSGQAKLVSRHAYPVPGKILIEELFFDVPLDHSSPSHRTIRIFARSATRYSLPIHPLSSPESIKASQKPWLLWLQGGPGGACPTPQSQACTHIFLDHGYQVLHVDQRGTGLSTPVTAATLALQGDVQQQADYLKLFRADSIVRDAEAIRKVLTAEYPEELKRWTIYGQSFGGFCAFTYLSFHPEGVQDAFVSGGVPPIGKSVDEVYSKLFIQAKKRNKAYYTKFPMDVKRVYKLVEHFDSKGGLPMPSGGVMTGKRFLLLGMNFGSKGGIQSVHDLVLKMSSELEHFGFITRPSLSSFEGSTNFDDNAIYAILREAIYCDGKSSNWAAERMSSSFPEFSLGNKTASKDQPLYLPGGMVFPFMFDVCPELQQLKDVAHLLATFENWPKLYDEEQLKRNKVPLYVASFVDDAYVDFKFVQETLEGVGKDTKEVLEKMFGLRDDVMD</sequence>
<dbReference type="EMBL" id="FJOG01000033">
    <property type="protein sequence ID" value="CZR65926.1"/>
    <property type="molecule type" value="Genomic_DNA"/>
</dbReference>
<organism evidence="4 5">
    <name type="scientific">Phialocephala subalpina</name>
    <dbReference type="NCBI Taxonomy" id="576137"/>
    <lineage>
        <taxon>Eukaryota</taxon>
        <taxon>Fungi</taxon>
        <taxon>Dikarya</taxon>
        <taxon>Ascomycota</taxon>
        <taxon>Pezizomycotina</taxon>
        <taxon>Leotiomycetes</taxon>
        <taxon>Helotiales</taxon>
        <taxon>Mollisiaceae</taxon>
        <taxon>Phialocephala</taxon>
        <taxon>Phialocephala fortinii species complex</taxon>
    </lineage>
</organism>
<evidence type="ECO:0000256" key="2">
    <source>
        <dbReference type="ARBA" id="ARBA00022801"/>
    </source>
</evidence>
<dbReference type="GO" id="GO:0006508">
    <property type="term" value="P:proteolysis"/>
    <property type="evidence" value="ECO:0007669"/>
    <property type="project" value="InterPro"/>
</dbReference>
<dbReference type="InterPro" id="IPR051601">
    <property type="entry name" value="Serine_prot/Carboxylest_S33"/>
</dbReference>
<dbReference type="InterPro" id="IPR029058">
    <property type="entry name" value="AB_hydrolase_fold"/>
</dbReference>
<feature type="domain" description="AB hydrolase-1" evidence="3">
    <location>
        <begin position="72"/>
        <end position="201"/>
    </location>
</feature>
<gene>
    <name evidence="4" type="ORF">PAC_15826</name>
</gene>
<keyword evidence="5" id="KW-1185">Reference proteome</keyword>
<dbReference type="PRINTS" id="PR00793">
    <property type="entry name" value="PROAMNOPTASE"/>
</dbReference>
<accession>A0A1L7XLV2</accession>
<evidence type="ECO:0000313" key="5">
    <source>
        <dbReference type="Proteomes" id="UP000184330"/>
    </source>
</evidence>
<dbReference type="InterPro" id="IPR000073">
    <property type="entry name" value="AB_hydrolase_1"/>
</dbReference>
<evidence type="ECO:0000256" key="1">
    <source>
        <dbReference type="ARBA" id="ARBA00010088"/>
    </source>
</evidence>
<evidence type="ECO:0000259" key="3">
    <source>
        <dbReference type="Pfam" id="PF00561"/>
    </source>
</evidence>
<dbReference type="AlphaFoldDB" id="A0A1L7XLV2"/>
<dbReference type="SUPFAM" id="SSF53474">
    <property type="entry name" value="alpha/beta-Hydrolases"/>
    <property type="match status" value="1"/>
</dbReference>
<dbReference type="STRING" id="576137.A0A1L7XLV2"/>
<name>A0A1L7XLV2_9HELO</name>
<dbReference type="Proteomes" id="UP000184330">
    <property type="component" value="Unassembled WGS sequence"/>
</dbReference>
<comment type="similarity">
    <text evidence="1">Belongs to the peptidase S33 family.</text>
</comment>
<evidence type="ECO:0000313" key="4">
    <source>
        <dbReference type="EMBL" id="CZR65926.1"/>
    </source>
</evidence>
<dbReference type="OrthoDB" id="1898734at2759"/>
<dbReference type="Gene3D" id="3.40.50.1820">
    <property type="entry name" value="alpha/beta hydrolase"/>
    <property type="match status" value="1"/>
</dbReference>